<feature type="transmembrane region" description="Helical" evidence="1">
    <location>
        <begin position="149"/>
        <end position="172"/>
    </location>
</feature>
<reference evidence="2 3" key="1">
    <citation type="submission" date="2018-07" db="EMBL/GenBank/DDBJ databases">
        <title>Genome assembly of strain KB82.</title>
        <authorList>
            <person name="Kukolya J."/>
            <person name="Horvath B."/>
            <person name="Nagy I."/>
            <person name="Toth A."/>
        </authorList>
    </citation>
    <scope>NUCLEOTIDE SEQUENCE [LARGE SCALE GENOMIC DNA]</scope>
    <source>
        <strain evidence="2 3">Kb82</strain>
    </source>
</reference>
<dbReference type="Proteomes" id="UP000640614">
    <property type="component" value="Unassembled WGS sequence"/>
</dbReference>
<proteinExistence type="predicted"/>
<keyword evidence="1" id="KW-0472">Membrane</keyword>
<organism evidence="2 3">
    <name type="scientific">Flavobacterium hungaricum</name>
    <dbReference type="NCBI Taxonomy" id="2082725"/>
    <lineage>
        <taxon>Bacteria</taxon>
        <taxon>Pseudomonadati</taxon>
        <taxon>Bacteroidota</taxon>
        <taxon>Flavobacteriia</taxon>
        <taxon>Flavobacteriales</taxon>
        <taxon>Flavobacteriaceae</taxon>
        <taxon>Flavobacterium</taxon>
    </lineage>
</organism>
<keyword evidence="1" id="KW-0812">Transmembrane</keyword>
<accession>A0ABR9TFD9</accession>
<name>A0ABR9TFD9_9FLAO</name>
<evidence type="ECO:0000256" key="1">
    <source>
        <dbReference type="SAM" id="Phobius"/>
    </source>
</evidence>
<dbReference type="EMBL" id="PRDM01000001">
    <property type="protein sequence ID" value="MBE8724066.1"/>
    <property type="molecule type" value="Genomic_DNA"/>
</dbReference>
<protein>
    <submittedName>
        <fullName evidence="2">DUF3592 domain-containing protein</fullName>
    </submittedName>
</protein>
<evidence type="ECO:0000313" key="2">
    <source>
        <dbReference type="EMBL" id="MBE8724066.1"/>
    </source>
</evidence>
<evidence type="ECO:0000313" key="3">
    <source>
        <dbReference type="Proteomes" id="UP000640614"/>
    </source>
</evidence>
<feature type="transmembrane region" description="Helical" evidence="1">
    <location>
        <begin position="119"/>
        <end position="137"/>
    </location>
</feature>
<gene>
    <name evidence="2" type="ORF">C4F50_03825</name>
</gene>
<feature type="transmembrane region" description="Helical" evidence="1">
    <location>
        <begin position="6"/>
        <end position="26"/>
    </location>
</feature>
<sequence length="187" mass="21589">MLEFIGTYFWNAFLILISSIAIYISYSVHKEQSKLKKNGLLTEAKMIDISIENSGDDSPSVKVPVFTFSHKNEYGTKSYRVKGKTNSSAKIGEITPVYYNPKNPGEEYYLPKKDFLMKYLILIFGLFFFTLGILNLLKSLHYSTNDYFLYAIISFFSGLFLLFLIGRISYFLNLKSIKKSRVRAKLK</sequence>
<keyword evidence="1" id="KW-1133">Transmembrane helix</keyword>
<dbReference type="RefSeq" id="WP_193845086.1">
    <property type="nucleotide sequence ID" value="NZ_PRDM01000001.1"/>
</dbReference>
<comment type="caution">
    <text evidence="2">The sequence shown here is derived from an EMBL/GenBank/DDBJ whole genome shotgun (WGS) entry which is preliminary data.</text>
</comment>
<keyword evidence="3" id="KW-1185">Reference proteome</keyword>